<evidence type="ECO:0000313" key="2">
    <source>
        <dbReference type="EMBL" id="CAH3178178.1"/>
    </source>
</evidence>
<keyword evidence="3" id="KW-1185">Reference proteome</keyword>
<protein>
    <submittedName>
        <fullName evidence="2">Uncharacterized protein</fullName>
    </submittedName>
</protein>
<feature type="signal peptide" evidence="1">
    <location>
        <begin position="1"/>
        <end position="22"/>
    </location>
</feature>
<sequence>MEISKVLIATIIVATLRSQTLSAPLSSTPSTLQVLVTYVIPEKTTNATQEMKSLYQFIVSTSYLEEPPFSQFPPQVNTQSCTSNKNSKDNLTIAYEKMDIFRSPLYMALFYEETQGSLHNSLAQVLWDISTYVNASSVMLSREMQSNGFPVPTAVTGNTSAPMNQTIRVYLQALVNNNLLQGPLTDDMVTIYRNYVVLYSLSDVIKEVSTCAYNL</sequence>
<dbReference type="EMBL" id="CALNXK010000236">
    <property type="protein sequence ID" value="CAH3178178.1"/>
    <property type="molecule type" value="Genomic_DNA"/>
</dbReference>
<reference evidence="2 3" key="1">
    <citation type="submission" date="2022-05" db="EMBL/GenBank/DDBJ databases">
        <authorList>
            <consortium name="Genoscope - CEA"/>
            <person name="William W."/>
        </authorList>
    </citation>
    <scope>NUCLEOTIDE SEQUENCE [LARGE SCALE GENOMIC DNA]</scope>
</reference>
<accession>A0ABN8RGY9</accession>
<comment type="caution">
    <text evidence="2">The sequence shown here is derived from an EMBL/GenBank/DDBJ whole genome shotgun (WGS) entry which is preliminary data.</text>
</comment>
<proteinExistence type="predicted"/>
<keyword evidence="1" id="KW-0732">Signal</keyword>
<name>A0ABN8RGY9_9CNID</name>
<feature type="chain" id="PRO_5045318632" evidence="1">
    <location>
        <begin position="23"/>
        <end position="215"/>
    </location>
</feature>
<dbReference type="Proteomes" id="UP001159405">
    <property type="component" value="Unassembled WGS sequence"/>
</dbReference>
<evidence type="ECO:0000313" key="3">
    <source>
        <dbReference type="Proteomes" id="UP001159405"/>
    </source>
</evidence>
<organism evidence="2 3">
    <name type="scientific">Porites lobata</name>
    <dbReference type="NCBI Taxonomy" id="104759"/>
    <lineage>
        <taxon>Eukaryota</taxon>
        <taxon>Metazoa</taxon>
        <taxon>Cnidaria</taxon>
        <taxon>Anthozoa</taxon>
        <taxon>Hexacorallia</taxon>
        <taxon>Scleractinia</taxon>
        <taxon>Fungiina</taxon>
        <taxon>Poritidae</taxon>
        <taxon>Porites</taxon>
    </lineage>
</organism>
<evidence type="ECO:0000256" key="1">
    <source>
        <dbReference type="SAM" id="SignalP"/>
    </source>
</evidence>
<gene>
    <name evidence="2" type="ORF">PLOB_00020203</name>
</gene>